<dbReference type="OrthoDB" id="9804984at2"/>
<evidence type="ECO:0000256" key="6">
    <source>
        <dbReference type="ARBA" id="ARBA00009320"/>
    </source>
</evidence>
<comment type="caution">
    <text evidence="19">The sequence shown here is derived from an EMBL/GenBank/DDBJ whole genome shotgun (WGS) entry which is preliminary data.</text>
</comment>
<comment type="pathway">
    <text evidence="4">Amino-acid biosynthesis; L-valine biosynthesis; L-valine from pyruvate: step 4/4.</text>
</comment>
<dbReference type="Gene3D" id="3.20.10.10">
    <property type="entry name" value="D-amino Acid Aminotransferase, subunit A, domain 2"/>
    <property type="match status" value="1"/>
</dbReference>
<evidence type="ECO:0000256" key="5">
    <source>
        <dbReference type="ARBA" id="ARBA00005072"/>
    </source>
</evidence>
<dbReference type="UniPathway" id="UPA00048">
    <property type="reaction ID" value="UER00073"/>
</dbReference>
<keyword evidence="10 17" id="KW-0663">Pyridoxal phosphate</keyword>
<evidence type="ECO:0000256" key="10">
    <source>
        <dbReference type="ARBA" id="ARBA00022898"/>
    </source>
</evidence>
<evidence type="ECO:0000256" key="4">
    <source>
        <dbReference type="ARBA" id="ARBA00004931"/>
    </source>
</evidence>
<dbReference type="AlphaFoldDB" id="A0A562VFC9"/>
<keyword evidence="8 18" id="KW-0028">Amino-acid biosynthesis</keyword>
<evidence type="ECO:0000256" key="15">
    <source>
        <dbReference type="PIRSR" id="PIRSR006468-1"/>
    </source>
</evidence>
<dbReference type="Gene3D" id="3.30.470.10">
    <property type="match status" value="1"/>
</dbReference>
<proteinExistence type="inferred from homology"/>
<feature type="modified residue" description="N6-(pyridoxal phosphate)lysine" evidence="15">
    <location>
        <position position="197"/>
    </location>
</feature>
<keyword evidence="20" id="KW-1185">Reference proteome</keyword>
<comment type="pathway">
    <text evidence="3">Amino-acid biosynthesis; L-isoleucine biosynthesis; L-isoleucine from 2-oxobutanoate: step 4/4.</text>
</comment>
<dbReference type="InterPro" id="IPR043132">
    <property type="entry name" value="BCAT-like_C"/>
</dbReference>
<reference evidence="19 20" key="1">
    <citation type="submission" date="2019-07" db="EMBL/GenBank/DDBJ databases">
        <title>Genomic Encyclopedia of Archaeal and Bacterial Type Strains, Phase II (KMG-II): from individual species to whole genera.</title>
        <authorList>
            <person name="Goeker M."/>
        </authorList>
    </citation>
    <scope>NUCLEOTIDE SEQUENCE [LARGE SCALE GENOMIC DNA]</scope>
    <source>
        <strain evidence="19 20">ATCC BAA-1139</strain>
    </source>
</reference>
<evidence type="ECO:0000256" key="12">
    <source>
        <dbReference type="ARBA" id="ARBA00048212"/>
    </source>
</evidence>
<keyword evidence="11 18" id="KW-0100">Branched-chain amino acid biosynthesis</keyword>
<dbReference type="SUPFAM" id="SSF56752">
    <property type="entry name" value="D-aminoacid aminotransferase-like PLP-dependent enzymes"/>
    <property type="match status" value="1"/>
</dbReference>
<keyword evidence="7 18" id="KW-0032">Aminotransferase</keyword>
<dbReference type="PANTHER" id="PTHR11825">
    <property type="entry name" value="SUBGROUP IIII AMINOTRANSFERASE"/>
    <property type="match status" value="1"/>
</dbReference>
<protein>
    <recommendedName>
        <fullName evidence="18">Branched-chain-amino-acid aminotransferase</fullName>
        <ecNumber evidence="18">2.6.1.42</ecNumber>
    </recommendedName>
</protein>
<dbReference type="InterPro" id="IPR033939">
    <property type="entry name" value="BCAT_family"/>
</dbReference>
<dbReference type="EMBL" id="VLLN01000026">
    <property type="protein sequence ID" value="TWJ16575.1"/>
    <property type="molecule type" value="Genomic_DNA"/>
</dbReference>
<evidence type="ECO:0000256" key="14">
    <source>
        <dbReference type="ARBA" id="ARBA00049229"/>
    </source>
</evidence>
<evidence type="ECO:0000256" key="7">
    <source>
        <dbReference type="ARBA" id="ARBA00022576"/>
    </source>
</evidence>
<dbReference type="InterPro" id="IPR036038">
    <property type="entry name" value="Aminotransferase-like"/>
</dbReference>
<dbReference type="InterPro" id="IPR001544">
    <property type="entry name" value="Aminotrans_IV"/>
</dbReference>
<keyword evidence="9 18" id="KW-0808">Transferase</keyword>
<evidence type="ECO:0000256" key="13">
    <source>
        <dbReference type="ARBA" id="ARBA00048798"/>
    </source>
</evidence>
<organism evidence="19 20">
    <name type="scientific">Geobacter argillaceus</name>
    <dbReference type="NCBI Taxonomy" id="345631"/>
    <lineage>
        <taxon>Bacteria</taxon>
        <taxon>Pseudomonadati</taxon>
        <taxon>Thermodesulfobacteriota</taxon>
        <taxon>Desulfuromonadia</taxon>
        <taxon>Geobacterales</taxon>
        <taxon>Geobacteraceae</taxon>
        <taxon>Geobacter</taxon>
    </lineage>
</organism>
<evidence type="ECO:0000313" key="19">
    <source>
        <dbReference type="EMBL" id="TWJ16575.1"/>
    </source>
</evidence>
<comment type="similarity">
    <text evidence="6 16">Belongs to the class-IV pyridoxal-phosphate-dependent aminotransferase family.</text>
</comment>
<dbReference type="GO" id="GO:0009098">
    <property type="term" value="P:L-leucine biosynthetic process"/>
    <property type="evidence" value="ECO:0007669"/>
    <property type="project" value="UniProtKB-UniPathway"/>
</dbReference>
<dbReference type="EC" id="2.6.1.42" evidence="18"/>
<dbReference type="NCBIfam" id="TIGR01123">
    <property type="entry name" value="ilvE_II"/>
    <property type="match status" value="1"/>
</dbReference>
<dbReference type="Proteomes" id="UP000319449">
    <property type="component" value="Unassembled WGS sequence"/>
</dbReference>
<dbReference type="UniPathway" id="UPA00049">
    <property type="reaction ID" value="UER00062"/>
</dbReference>
<comment type="catalytic activity">
    <reaction evidence="12 18">
        <text>L-valine + 2-oxoglutarate = 3-methyl-2-oxobutanoate + L-glutamate</text>
        <dbReference type="Rhea" id="RHEA:24813"/>
        <dbReference type="ChEBI" id="CHEBI:11851"/>
        <dbReference type="ChEBI" id="CHEBI:16810"/>
        <dbReference type="ChEBI" id="CHEBI:29985"/>
        <dbReference type="ChEBI" id="CHEBI:57762"/>
        <dbReference type="EC" id="2.6.1.42"/>
    </reaction>
</comment>
<comment type="cofactor">
    <cofactor evidence="1 17">
        <name>pyridoxal 5'-phosphate</name>
        <dbReference type="ChEBI" id="CHEBI:597326"/>
    </cofactor>
</comment>
<gene>
    <name evidence="19" type="ORF">JN12_03330</name>
</gene>
<dbReference type="PROSITE" id="PS00770">
    <property type="entry name" value="AA_TRANSFER_CLASS_4"/>
    <property type="match status" value="1"/>
</dbReference>
<evidence type="ECO:0000256" key="17">
    <source>
        <dbReference type="RuleBase" id="RU004516"/>
    </source>
</evidence>
<dbReference type="Pfam" id="PF01063">
    <property type="entry name" value="Aminotran_4"/>
    <property type="match status" value="1"/>
</dbReference>
<comment type="pathway">
    <text evidence="5">Amino-acid biosynthesis; L-leucine biosynthesis; L-leucine from 3-methyl-2-oxobutanoate: step 4/4.</text>
</comment>
<comment type="catalytic activity">
    <reaction evidence="14 18">
        <text>L-leucine + 2-oxoglutarate = 4-methyl-2-oxopentanoate + L-glutamate</text>
        <dbReference type="Rhea" id="RHEA:18321"/>
        <dbReference type="ChEBI" id="CHEBI:16810"/>
        <dbReference type="ChEBI" id="CHEBI:17865"/>
        <dbReference type="ChEBI" id="CHEBI:29985"/>
        <dbReference type="ChEBI" id="CHEBI:57427"/>
        <dbReference type="EC" id="2.6.1.42"/>
    </reaction>
</comment>
<dbReference type="GO" id="GO:0052656">
    <property type="term" value="F:L-isoleucine-2-oxoglutarate transaminase activity"/>
    <property type="evidence" value="ECO:0007669"/>
    <property type="project" value="RHEA"/>
</dbReference>
<evidence type="ECO:0000256" key="1">
    <source>
        <dbReference type="ARBA" id="ARBA00001933"/>
    </source>
</evidence>
<dbReference type="InterPro" id="IPR005786">
    <property type="entry name" value="B_amino_transII"/>
</dbReference>
<dbReference type="GO" id="GO:0052654">
    <property type="term" value="F:L-leucine-2-oxoglutarate transaminase activity"/>
    <property type="evidence" value="ECO:0007669"/>
    <property type="project" value="RHEA"/>
</dbReference>
<evidence type="ECO:0000256" key="9">
    <source>
        <dbReference type="ARBA" id="ARBA00022679"/>
    </source>
</evidence>
<evidence type="ECO:0000256" key="3">
    <source>
        <dbReference type="ARBA" id="ARBA00004824"/>
    </source>
</evidence>
<comment type="function">
    <text evidence="2">Acts on leucine, isoleucine and valine.</text>
</comment>
<dbReference type="PIRSF" id="PIRSF006468">
    <property type="entry name" value="BCAT1"/>
    <property type="match status" value="1"/>
</dbReference>
<comment type="catalytic activity">
    <reaction evidence="13 18">
        <text>L-isoleucine + 2-oxoglutarate = (S)-3-methyl-2-oxopentanoate + L-glutamate</text>
        <dbReference type="Rhea" id="RHEA:24801"/>
        <dbReference type="ChEBI" id="CHEBI:16810"/>
        <dbReference type="ChEBI" id="CHEBI:29985"/>
        <dbReference type="ChEBI" id="CHEBI:35146"/>
        <dbReference type="ChEBI" id="CHEBI:58045"/>
        <dbReference type="EC" id="2.6.1.42"/>
    </reaction>
</comment>
<evidence type="ECO:0000256" key="18">
    <source>
        <dbReference type="RuleBase" id="RU004517"/>
    </source>
</evidence>
<dbReference type="GO" id="GO:0009097">
    <property type="term" value="P:isoleucine biosynthetic process"/>
    <property type="evidence" value="ECO:0007669"/>
    <property type="project" value="UniProtKB-UniPathway"/>
</dbReference>
<dbReference type="PANTHER" id="PTHR11825:SF44">
    <property type="entry name" value="BRANCHED-CHAIN-AMINO-ACID AMINOTRANSFERASE"/>
    <property type="match status" value="1"/>
</dbReference>
<sequence length="356" mass="39178">MEIRIAPLPAACRKEKWTDPARLGFGKIFTDRMLVADWDSMQGWHDPRIEPYVPFSLEPAAMVFHYAQEIFEGLKAYKWGDGSISLFRPDMNLARFNRSAGRLSLPQLPDDLFLGGIDQLVRLERDWIPASEGTSLYIRPTLIATEPVLGVKPADQCRFFVILSPVGAYYAAGFQPVSILVEDHFVRAVPGGTGEAKTGGNYAASLLAGQEAKQRGFDQVLWLDGIERRFVEEVGAMNIFFVIDGRVVTPNLTGSFLPGITRDSVLKLAPSLGLQAEERPIAIDELMAGIKAGRVQEVFGTGTAAVVSPVSTLCYKGEQVTVGDGSVGKVTQLLYDTLTGIQYGRLPDRFNWLHKL</sequence>
<dbReference type="RefSeq" id="WP_145024831.1">
    <property type="nucleotide sequence ID" value="NZ_VLLN01000026.1"/>
</dbReference>
<dbReference type="CDD" id="cd01557">
    <property type="entry name" value="BCAT_beta_family"/>
    <property type="match status" value="1"/>
</dbReference>
<dbReference type="InterPro" id="IPR018300">
    <property type="entry name" value="Aminotrans_IV_CS"/>
</dbReference>
<dbReference type="GO" id="GO:0052655">
    <property type="term" value="F:L-valine-2-oxoglutarate transaminase activity"/>
    <property type="evidence" value="ECO:0007669"/>
    <property type="project" value="RHEA"/>
</dbReference>
<evidence type="ECO:0000256" key="11">
    <source>
        <dbReference type="ARBA" id="ARBA00023304"/>
    </source>
</evidence>
<dbReference type="NCBIfam" id="NF009897">
    <property type="entry name" value="PRK13357.1"/>
    <property type="match status" value="1"/>
</dbReference>
<evidence type="ECO:0000313" key="20">
    <source>
        <dbReference type="Proteomes" id="UP000319449"/>
    </source>
</evidence>
<dbReference type="UniPathway" id="UPA00047">
    <property type="reaction ID" value="UER00058"/>
</dbReference>
<dbReference type="GO" id="GO:0009099">
    <property type="term" value="P:L-valine biosynthetic process"/>
    <property type="evidence" value="ECO:0007669"/>
    <property type="project" value="UniProtKB-UniPathway"/>
</dbReference>
<accession>A0A562VFC9</accession>
<evidence type="ECO:0000256" key="16">
    <source>
        <dbReference type="RuleBase" id="RU004106"/>
    </source>
</evidence>
<evidence type="ECO:0000256" key="8">
    <source>
        <dbReference type="ARBA" id="ARBA00022605"/>
    </source>
</evidence>
<name>A0A562VFC9_9BACT</name>
<evidence type="ECO:0000256" key="2">
    <source>
        <dbReference type="ARBA" id="ARBA00003109"/>
    </source>
</evidence>
<dbReference type="InterPro" id="IPR043131">
    <property type="entry name" value="BCAT-like_N"/>
</dbReference>